<dbReference type="RefSeq" id="WP_074237239.1">
    <property type="nucleotide sequence ID" value="NZ_FSRA01000001.1"/>
</dbReference>
<dbReference type="InterPro" id="IPR018584">
    <property type="entry name" value="GT87"/>
</dbReference>
<sequence>MHNVAGSAVSSMETGRRGWWHSTSSIVIIYLLVAVGLYLQSVFTGRYNNFIIFRSSWRHLTAGLPLYDLYNGEYFDYFLYHPSFPVLFSPFAIFPQQMGLLLWLLFSTGIFLYALSKIPLSGNARTALFWFLLLELGNALQSSQTNPAMTAFMLLTVVHLDKGNPGRAAFFTCLTFFIKGYGAVIGLVFLFYPKKWHYIQYCLLFGIAGTLLPLLFVSPETLTGYYISWVELLTSSTIKEDGSLLGFLHTIWRVDDTIFLLAALAGLAAIFTTGLIRRYAITPWLTAAYLLIWIVIFNQSTESPTYIMAVTGVGMGLLLLPYNKWTTILLCTTFVVTCLCPTDFVPKAINVIAVNYRVKALPCFAVLLYLQWRTGMMIKQHVEAHVT</sequence>
<dbReference type="EMBL" id="FSRA01000001">
    <property type="protein sequence ID" value="SIN64788.1"/>
    <property type="molecule type" value="Genomic_DNA"/>
</dbReference>
<keyword evidence="5 8" id="KW-1133">Transmembrane helix</keyword>
<dbReference type="STRING" id="536979.SAMN04488055_0125"/>
<gene>
    <name evidence="9" type="ORF">SAMN04488055_0125</name>
</gene>
<dbReference type="GO" id="GO:0016758">
    <property type="term" value="F:hexosyltransferase activity"/>
    <property type="evidence" value="ECO:0007669"/>
    <property type="project" value="InterPro"/>
</dbReference>
<dbReference type="GO" id="GO:0005886">
    <property type="term" value="C:plasma membrane"/>
    <property type="evidence" value="ECO:0007669"/>
    <property type="project" value="UniProtKB-SubCell"/>
</dbReference>
<reference evidence="9 10" key="1">
    <citation type="submission" date="2016-11" db="EMBL/GenBank/DDBJ databases">
        <authorList>
            <person name="Jaros S."/>
            <person name="Januszkiewicz K."/>
            <person name="Wedrychowicz H."/>
        </authorList>
    </citation>
    <scope>NUCLEOTIDE SEQUENCE [LARGE SCALE GENOMIC DNA]</scope>
    <source>
        <strain evidence="9 10">DSM 24787</strain>
    </source>
</reference>
<feature type="transmembrane region" description="Helical" evidence="8">
    <location>
        <begin position="19"/>
        <end position="39"/>
    </location>
</feature>
<evidence type="ECO:0000256" key="2">
    <source>
        <dbReference type="ARBA" id="ARBA00022475"/>
    </source>
</evidence>
<feature type="transmembrane region" description="Helical" evidence="8">
    <location>
        <begin position="257"/>
        <end position="276"/>
    </location>
</feature>
<evidence type="ECO:0000256" key="6">
    <source>
        <dbReference type="ARBA" id="ARBA00023136"/>
    </source>
</evidence>
<keyword evidence="6 8" id="KW-0472">Membrane</keyword>
<dbReference type="Proteomes" id="UP000185003">
    <property type="component" value="Unassembled WGS sequence"/>
</dbReference>
<accession>A0A1N6D1W4</accession>
<keyword evidence="10" id="KW-1185">Reference proteome</keyword>
<keyword evidence="2" id="KW-1003">Cell membrane</keyword>
<evidence type="ECO:0000313" key="9">
    <source>
        <dbReference type="EMBL" id="SIN64788.1"/>
    </source>
</evidence>
<feature type="transmembrane region" description="Helical" evidence="8">
    <location>
        <begin position="351"/>
        <end position="370"/>
    </location>
</feature>
<keyword evidence="4 8" id="KW-0812">Transmembrane</keyword>
<dbReference type="Pfam" id="PF09594">
    <property type="entry name" value="GT87"/>
    <property type="match status" value="1"/>
</dbReference>
<evidence type="ECO:0000256" key="5">
    <source>
        <dbReference type="ARBA" id="ARBA00022989"/>
    </source>
</evidence>
<feature type="transmembrane region" description="Helical" evidence="8">
    <location>
        <begin position="168"/>
        <end position="191"/>
    </location>
</feature>
<keyword evidence="3" id="KW-0808">Transferase</keyword>
<evidence type="ECO:0000256" key="8">
    <source>
        <dbReference type="SAM" id="Phobius"/>
    </source>
</evidence>
<comment type="similarity">
    <text evidence="7">Belongs to the glycosyltransferase 87 family.</text>
</comment>
<comment type="subcellular location">
    <subcellularLocation>
        <location evidence="1">Cell membrane</location>
        <topology evidence="1">Multi-pass membrane protein</topology>
    </subcellularLocation>
</comment>
<organism evidence="9 10">
    <name type="scientific">Chitinophaga niabensis</name>
    <dbReference type="NCBI Taxonomy" id="536979"/>
    <lineage>
        <taxon>Bacteria</taxon>
        <taxon>Pseudomonadati</taxon>
        <taxon>Bacteroidota</taxon>
        <taxon>Chitinophagia</taxon>
        <taxon>Chitinophagales</taxon>
        <taxon>Chitinophagaceae</taxon>
        <taxon>Chitinophaga</taxon>
    </lineage>
</organism>
<feature type="transmembrane region" description="Helical" evidence="8">
    <location>
        <begin position="303"/>
        <end position="320"/>
    </location>
</feature>
<feature type="transmembrane region" description="Helical" evidence="8">
    <location>
        <begin position="198"/>
        <end position="216"/>
    </location>
</feature>
<evidence type="ECO:0000256" key="7">
    <source>
        <dbReference type="ARBA" id="ARBA00024033"/>
    </source>
</evidence>
<evidence type="ECO:0000256" key="3">
    <source>
        <dbReference type="ARBA" id="ARBA00022679"/>
    </source>
</evidence>
<feature type="transmembrane region" description="Helical" evidence="8">
    <location>
        <begin position="281"/>
        <end position="297"/>
    </location>
</feature>
<feature type="transmembrane region" description="Helical" evidence="8">
    <location>
        <begin position="90"/>
        <end position="115"/>
    </location>
</feature>
<evidence type="ECO:0008006" key="11">
    <source>
        <dbReference type="Google" id="ProtNLM"/>
    </source>
</evidence>
<name>A0A1N6D1W4_9BACT</name>
<protein>
    <recommendedName>
        <fullName evidence="11">DUF2029 domain-containing protein</fullName>
    </recommendedName>
</protein>
<evidence type="ECO:0000256" key="4">
    <source>
        <dbReference type="ARBA" id="ARBA00022692"/>
    </source>
</evidence>
<evidence type="ECO:0000313" key="10">
    <source>
        <dbReference type="Proteomes" id="UP000185003"/>
    </source>
</evidence>
<proteinExistence type="inferred from homology"/>
<dbReference type="OrthoDB" id="1070018at2"/>
<evidence type="ECO:0000256" key="1">
    <source>
        <dbReference type="ARBA" id="ARBA00004651"/>
    </source>
</evidence>
<dbReference type="AlphaFoldDB" id="A0A1N6D1W4"/>